<gene>
    <name evidence="1" type="ordered locus">CPF_1149</name>
</gene>
<name>A0A0H2YQR3_CLOP1</name>
<evidence type="ECO:0000313" key="1">
    <source>
        <dbReference type="EMBL" id="ABG83337.1"/>
    </source>
</evidence>
<keyword evidence="2" id="KW-1185">Reference proteome</keyword>
<proteinExistence type="predicted"/>
<organism evidence="1 2">
    <name type="scientific">Clostridium perfringens (strain ATCC 13124 / DSM 756 / JCM 1290 / NCIMB 6125 / NCTC 8237 / Type A)</name>
    <dbReference type="NCBI Taxonomy" id="195103"/>
    <lineage>
        <taxon>Bacteria</taxon>
        <taxon>Bacillati</taxon>
        <taxon>Bacillota</taxon>
        <taxon>Clostridia</taxon>
        <taxon>Eubacteriales</taxon>
        <taxon>Clostridiaceae</taxon>
        <taxon>Clostridium</taxon>
    </lineage>
</organism>
<protein>
    <submittedName>
        <fullName evidence="1">Uncharacterized protein</fullName>
    </submittedName>
</protein>
<dbReference type="HOGENOM" id="CLU_3268148_0_0_9"/>
<reference evidence="1 2" key="1">
    <citation type="journal article" date="2006" name="Genome Res.">
        <title>Skewed genomic variability in strains of the toxigenic bacterial pathogen, Clostridium perfringens.</title>
        <authorList>
            <person name="Myers G.S."/>
            <person name="Rasko D.A."/>
            <person name="Cheung J.K."/>
            <person name="Ravel J."/>
            <person name="Seshadri R."/>
            <person name="Deboy R.T."/>
            <person name="Ren Q."/>
            <person name="Varga J."/>
            <person name="Awad M.M."/>
            <person name="Brinkac L.M."/>
            <person name="Daugherty S.C."/>
            <person name="Haft D.H."/>
            <person name="Dodson R.J."/>
            <person name="Madupu R."/>
            <person name="Nelson W.C."/>
            <person name="Rosovitz M.J."/>
            <person name="Sullivan S.A."/>
            <person name="Khouri H."/>
            <person name="Dimitrov G.I."/>
            <person name="Watkins K.L."/>
            <person name="Mulligan S."/>
            <person name="Benton J."/>
            <person name="Radune D."/>
            <person name="Fisher D.J."/>
            <person name="Atkins H.S."/>
            <person name="Hiscox T."/>
            <person name="Jost B.H."/>
            <person name="Billington S.J."/>
            <person name="Songer J.G."/>
            <person name="McClane B.A."/>
            <person name="Titball R.W."/>
            <person name="Rood J.I."/>
            <person name="Melville S.B."/>
            <person name="Paulsen I.T."/>
        </authorList>
    </citation>
    <scope>NUCLEOTIDE SEQUENCE [LARGE SCALE GENOMIC DNA]</scope>
    <source>
        <strain evidence="2">ATCC 13124 / DSM 756 / JCM 1290 / NCIMB 6125 / NCTC 8237 / S 107 / Type A</strain>
    </source>
</reference>
<dbReference type="EMBL" id="CP000246">
    <property type="protein sequence ID" value="ABG83337.1"/>
    <property type="molecule type" value="Genomic_DNA"/>
</dbReference>
<dbReference type="KEGG" id="cpf:CPF_1149"/>
<sequence length="41" mass="4889">MVKINIFTKEKKDNFILERNYYLGNSKGFIDNRILIVVRGK</sequence>
<dbReference type="AlphaFoldDB" id="A0A0H2YQR3"/>
<dbReference type="Proteomes" id="UP000001823">
    <property type="component" value="Chromosome"/>
</dbReference>
<accession>A0A0H2YQR3</accession>
<dbReference type="PaxDb" id="195103-CPF_1149"/>
<evidence type="ECO:0000313" key="2">
    <source>
        <dbReference type="Proteomes" id="UP000001823"/>
    </source>
</evidence>